<dbReference type="AlphaFoldDB" id="A0A0P0C6Z0"/>
<gene>
    <name evidence="1" type="ORF">DC20_09320</name>
</gene>
<dbReference type="EMBL" id="CP012643">
    <property type="protein sequence ID" value="ALI99137.1"/>
    <property type="molecule type" value="Genomic_DNA"/>
</dbReference>
<name>A0A0P0C6Z0_9BACT</name>
<accession>A0A0P0C6Z0</accession>
<dbReference type="Proteomes" id="UP000061382">
    <property type="component" value="Chromosome"/>
</dbReference>
<dbReference type="KEGG" id="rti:DC20_09320"/>
<dbReference type="OrthoDB" id="1448232at2"/>
<reference evidence="1 2" key="1">
    <citation type="submission" date="2015-08" db="EMBL/GenBank/DDBJ databases">
        <title>Complete genome sequence of Rufibacter tibetensis strain 1351t, a radiation-resistant bacterium from tibet plateau.</title>
        <authorList>
            <person name="Dai J."/>
        </authorList>
    </citation>
    <scope>NUCLEOTIDE SEQUENCE [LARGE SCALE GENOMIC DNA]</scope>
    <source>
        <strain evidence="1 2">1351</strain>
    </source>
</reference>
<evidence type="ECO:0000313" key="1">
    <source>
        <dbReference type="EMBL" id="ALI99137.1"/>
    </source>
</evidence>
<proteinExistence type="predicted"/>
<sequence length="77" mass="9286">MQIIRLRVNEKVYKNLIWFMCKFTKDELENIEENDAFSATQKELKQDLTQLEKGEAEFIDIDQLNQELENTLKRYEA</sequence>
<protein>
    <submittedName>
        <fullName evidence="1">tRNA pseudouridine synthase A</fullName>
    </submittedName>
</protein>
<dbReference type="PATRIC" id="fig|512763.3.peg.2057"/>
<keyword evidence="2" id="KW-1185">Reference proteome</keyword>
<dbReference type="RefSeq" id="WP_062543585.1">
    <property type="nucleotide sequence ID" value="NZ_CP012643.1"/>
</dbReference>
<organism evidence="1 2">
    <name type="scientific">Rufibacter tibetensis</name>
    <dbReference type="NCBI Taxonomy" id="512763"/>
    <lineage>
        <taxon>Bacteria</taxon>
        <taxon>Pseudomonadati</taxon>
        <taxon>Bacteroidota</taxon>
        <taxon>Cytophagia</taxon>
        <taxon>Cytophagales</taxon>
        <taxon>Hymenobacteraceae</taxon>
        <taxon>Rufibacter</taxon>
    </lineage>
</organism>
<evidence type="ECO:0000313" key="2">
    <source>
        <dbReference type="Proteomes" id="UP000061382"/>
    </source>
</evidence>